<keyword evidence="2" id="KW-1185">Reference proteome</keyword>
<evidence type="ECO:0008006" key="3">
    <source>
        <dbReference type="Google" id="ProtNLM"/>
    </source>
</evidence>
<reference evidence="1" key="1">
    <citation type="submission" date="2020-11" db="EMBL/GenBank/DDBJ databases">
        <authorList>
            <person name="Tran Van P."/>
        </authorList>
    </citation>
    <scope>NUCLEOTIDE SEQUENCE</scope>
</reference>
<dbReference type="AlphaFoldDB" id="A0A7R9FQ95"/>
<dbReference type="EMBL" id="LR902758">
    <property type="protein sequence ID" value="CAD7251054.1"/>
    <property type="molecule type" value="Genomic_DNA"/>
</dbReference>
<evidence type="ECO:0000313" key="2">
    <source>
        <dbReference type="Proteomes" id="UP000677054"/>
    </source>
</evidence>
<protein>
    <recommendedName>
        <fullName evidence="3">O-acyltransferase WSD1 C-terminal domain-containing protein</fullName>
    </recommendedName>
</protein>
<dbReference type="SUPFAM" id="SSF52777">
    <property type="entry name" value="CoA-dependent acyltransferases"/>
    <property type="match status" value="1"/>
</dbReference>
<accession>A0A7R9FQ95</accession>
<dbReference type="Gene3D" id="3.30.559.30">
    <property type="entry name" value="Nonribosomal peptide synthetase, condensation domain"/>
    <property type="match status" value="1"/>
</dbReference>
<gene>
    <name evidence="1" type="ORF">DSTB1V02_LOCUS10821</name>
</gene>
<dbReference type="EMBL" id="CAJPEV010003241">
    <property type="protein sequence ID" value="CAG0899305.1"/>
    <property type="molecule type" value="Genomic_DNA"/>
</dbReference>
<name>A0A7R9FQ95_9CRUS</name>
<organism evidence="1">
    <name type="scientific">Darwinula stevensoni</name>
    <dbReference type="NCBI Taxonomy" id="69355"/>
    <lineage>
        <taxon>Eukaryota</taxon>
        <taxon>Metazoa</taxon>
        <taxon>Ecdysozoa</taxon>
        <taxon>Arthropoda</taxon>
        <taxon>Crustacea</taxon>
        <taxon>Oligostraca</taxon>
        <taxon>Ostracoda</taxon>
        <taxon>Podocopa</taxon>
        <taxon>Podocopida</taxon>
        <taxon>Darwinulocopina</taxon>
        <taxon>Darwinuloidea</taxon>
        <taxon>Darwinulidae</taxon>
        <taxon>Darwinula</taxon>
    </lineage>
</organism>
<sequence length="223" mass="24372">MTLTGRRFFHLCKFSLSGLRRTARRHGTSVNALCLSAFAAAAKRYLHSTLSLHPRLSSMIHQAYRSGRDTPSIENRFCFTRLKFPDADTPAARLRSVDAAFRESVAGRDVDAIYLLVKCLANVLPGILTERIFVNTTMFLEFTSLHVIPDRPRKFLDHPFLGFFGMTPPGKASGMTLCVTGTGGDEASFALLADAAVAPSRRDLLHLARFVEAEIGALGSVGG</sequence>
<evidence type="ECO:0000313" key="1">
    <source>
        <dbReference type="EMBL" id="CAD7251054.1"/>
    </source>
</evidence>
<dbReference type="Proteomes" id="UP000677054">
    <property type="component" value="Unassembled WGS sequence"/>
</dbReference>
<proteinExistence type="predicted"/>